<keyword evidence="6 7" id="KW-0472">Membrane</keyword>
<organism evidence="9 10">
    <name type="scientific">Shouchella lehensis G1</name>
    <dbReference type="NCBI Taxonomy" id="1246626"/>
    <lineage>
        <taxon>Bacteria</taxon>
        <taxon>Bacillati</taxon>
        <taxon>Bacillota</taxon>
        <taxon>Bacilli</taxon>
        <taxon>Bacillales</taxon>
        <taxon>Bacillaceae</taxon>
        <taxon>Shouchella</taxon>
    </lineage>
</organism>
<dbReference type="GO" id="GO:0055085">
    <property type="term" value="P:transmembrane transport"/>
    <property type="evidence" value="ECO:0007669"/>
    <property type="project" value="InterPro"/>
</dbReference>
<feature type="transmembrane region" description="Helical" evidence="7">
    <location>
        <begin position="74"/>
        <end position="96"/>
    </location>
</feature>
<evidence type="ECO:0000256" key="6">
    <source>
        <dbReference type="ARBA" id="ARBA00023136"/>
    </source>
</evidence>
<dbReference type="eggNOG" id="COG0395">
    <property type="taxonomic scope" value="Bacteria"/>
</dbReference>
<reference evidence="9 10" key="1">
    <citation type="journal article" date="2014" name="Gene">
        <title>A comparative genomic analysis of the alkalitolerant soil bacterium Bacillus lehensis G1.</title>
        <authorList>
            <person name="Noor Y.M."/>
            <person name="Samsulrizal N.H."/>
            <person name="Jema'on N.A."/>
            <person name="Low K.O."/>
            <person name="Ramli A.N."/>
            <person name="Alias N.I."/>
            <person name="Damis S.I."/>
            <person name="Fuzi S.F."/>
            <person name="Isa M.N."/>
            <person name="Murad A.M."/>
            <person name="Raih M.F."/>
            <person name="Bakar F.D."/>
            <person name="Najimudin N."/>
            <person name="Mahadi N.M."/>
            <person name="Illias R.M."/>
        </authorList>
    </citation>
    <scope>NUCLEOTIDE SEQUENCE [LARGE SCALE GENOMIC DNA]</scope>
    <source>
        <strain evidence="9 10">G1</strain>
    </source>
</reference>
<dbReference type="Proteomes" id="UP000027142">
    <property type="component" value="Chromosome"/>
</dbReference>
<evidence type="ECO:0000256" key="1">
    <source>
        <dbReference type="ARBA" id="ARBA00004651"/>
    </source>
</evidence>
<gene>
    <name evidence="9" type="ORF">BleG1_0549</name>
</gene>
<protein>
    <submittedName>
        <fullName evidence="9">ABC transporter permease</fullName>
    </submittedName>
</protein>
<evidence type="ECO:0000256" key="7">
    <source>
        <dbReference type="RuleBase" id="RU363032"/>
    </source>
</evidence>
<dbReference type="PANTHER" id="PTHR43744">
    <property type="entry name" value="ABC TRANSPORTER PERMEASE PROTEIN MG189-RELATED-RELATED"/>
    <property type="match status" value="1"/>
</dbReference>
<dbReference type="HOGENOM" id="CLU_016047_1_1_9"/>
<dbReference type="CDD" id="cd06261">
    <property type="entry name" value="TM_PBP2"/>
    <property type="match status" value="1"/>
</dbReference>
<evidence type="ECO:0000313" key="10">
    <source>
        <dbReference type="Proteomes" id="UP000027142"/>
    </source>
</evidence>
<dbReference type="RefSeq" id="WP_038476842.1">
    <property type="nucleotide sequence ID" value="NZ_CP003923.1"/>
</dbReference>
<dbReference type="OrthoDB" id="9771544at2"/>
<comment type="subcellular location">
    <subcellularLocation>
        <location evidence="1 7">Cell membrane</location>
        <topology evidence="1 7">Multi-pass membrane protein</topology>
    </subcellularLocation>
</comment>
<feature type="transmembrane region" description="Helical" evidence="7">
    <location>
        <begin position="12"/>
        <end position="31"/>
    </location>
</feature>
<keyword evidence="5 7" id="KW-1133">Transmembrane helix</keyword>
<dbReference type="PROSITE" id="PS50928">
    <property type="entry name" value="ABC_TM1"/>
    <property type="match status" value="1"/>
</dbReference>
<dbReference type="GO" id="GO:0005886">
    <property type="term" value="C:plasma membrane"/>
    <property type="evidence" value="ECO:0007669"/>
    <property type="project" value="UniProtKB-SubCell"/>
</dbReference>
<evidence type="ECO:0000313" key="9">
    <source>
        <dbReference type="EMBL" id="AIC93157.1"/>
    </source>
</evidence>
<keyword evidence="4 7" id="KW-0812">Transmembrane</keyword>
<feature type="transmembrane region" description="Helical" evidence="7">
    <location>
        <begin position="139"/>
        <end position="162"/>
    </location>
</feature>
<accession>A0A060LSQ6</accession>
<feature type="transmembrane region" description="Helical" evidence="7">
    <location>
        <begin position="183"/>
        <end position="205"/>
    </location>
</feature>
<feature type="domain" description="ABC transmembrane type-1" evidence="8">
    <location>
        <begin position="70"/>
        <end position="262"/>
    </location>
</feature>
<keyword evidence="10" id="KW-1185">Reference proteome</keyword>
<dbReference type="SUPFAM" id="SSF161098">
    <property type="entry name" value="MetI-like"/>
    <property type="match status" value="1"/>
</dbReference>
<dbReference type="EMBL" id="CP003923">
    <property type="protein sequence ID" value="AIC93157.1"/>
    <property type="molecule type" value="Genomic_DNA"/>
</dbReference>
<keyword evidence="3" id="KW-1003">Cell membrane</keyword>
<dbReference type="Gene3D" id="1.10.3720.10">
    <property type="entry name" value="MetI-like"/>
    <property type="match status" value="1"/>
</dbReference>
<dbReference type="AlphaFoldDB" id="A0A060LSQ6"/>
<comment type="similarity">
    <text evidence="7">Belongs to the binding-protein-dependent transport system permease family.</text>
</comment>
<evidence type="ECO:0000256" key="5">
    <source>
        <dbReference type="ARBA" id="ARBA00022989"/>
    </source>
</evidence>
<dbReference type="InterPro" id="IPR000515">
    <property type="entry name" value="MetI-like"/>
</dbReference>
<dbReference type="Pfam" id="PF00528">
    <property type="entry name" value="BPD_transp_1"/>
    <property type="match status" value="1"/>
</dbReference>
<evidence type="ECO:0000256" key="3">
    <source>
        <dbReference type="ARBA" id="ARBA00022475"/>
    </source>
</evidence>
<sequence>MKINSMSTVIRYMLLTIISAIMLLPFIWMVTTSLKDPNQIFSLPPTFIPNPIQWDSYVNVLTSTYFLRQMFNSIYIGAAVTIGTVFLASLAGYAFARIPFKGRNLVFLAFLSVMMIPGEVTIIPLFLFMRELGWIDTHWPLIIIPIFGAGGAFGIFVMRQFFKQVPAELEDAARIDGCSRFRIFLQIMLPLSKPALATVIIFTFLTNWNEFLEPLIFINSRELMTLPLALSLFTDEAGTDWSSLMSASVLATLPVLVIFFFAQKQFIESLAMSGSKE</sequence>
<feature type="transmembrane region" description="Helical" evidence="7">
    <location>
        <begin position="241"/>
        <end position="262"/>
    </location>
</feature>
<dbReference type="PANTHER" id="PTHR43744:SF12">
    <property type="entry name" value="ABC TRANSPORTER PERMEASE PROTEIN MG189-RELATED"/>
    <property type="match status" value="1"/>
</dbReference>
<feature type="transmembrane region" description="Helical" evidence="7">
    <location>
        <begin position="105"/>
        <end position="127"/>
    </location>
</feature>
<evidence type="ECO:0000259" key="8">
    <source>
        <dbReference type="PROSITE" id="PS50928"/>
    </source>
</evidence>
<proteinExistence type="inferred from homology"/>
<evidence type="ECO:0000256" key="2">
    <source>
        <dbReference type="ARBA" id="ARBA00022448"/>
    </source>
</evidence>
<evidence type="ECO:0000256" key="4">
    <source>
        <dbReference type="ARBA" id="ARBA00022692"/>
    </source>
</evidence>
<dbReference type="KEGG" id="ble:BleG1_0549"/>
<dbReference type="PATRIC" id="fig|1246626.3.peg.541"/>
<keyword evidence="2 7" id="KW-0813">Transport</keyword>
<dbReference type="InterPro" id="IPR035906">
    <property type="entry name" value="MetI-like_sf"/>
</dbReference>
<name>A0A060LSQ6_9BACI</name>
<dbReference type="STRING" id="1246626.BleG1_0549"/>